<dbReference type="PANTHER" id="PTHR22893:SF98">
    <property type="entry name" value="OXIDOREDUCTASE"/>
    <property type="match status" value="1"/>
</dbReference>
<dbReference type="InterPro" id="IPR013785">
    <property type="entry name" value="Aldolase_TIM"/>
</dbReference>
<dbReference type="EMBL" id="WWCS01000021">
    <property type="protein sequence ID" value="MYN42532.1"/>
    <property type="molecule type" value="Genomic_DNA"/>
</dbReference>
<protein>
    <submittedName>
        <fullName evidence="2">Alkene reductase</fullName>
    </submittedName>
</protein>
<evidence type="ECO:0000313" key="3">
    <source>
        <dbReference type="Proteomes" id="UP000466332"/>
    </source>
</evidence>
<dbReference type="Proteomes" id="UP000466332">
    <property type="component" value="Unassembled WGS sequence"/>
</dbReference>
<dbReference type="Pfam" id="PF00724">
    <property type="entry name" value="Oxidored_FMN"/>
    <property type="match status" value="1"/>
</dbReference>
<dbReference type="SUPFAM" id="SSF51395">
    <property type="entry name" value="FMN-linked oxidoreductases"/>
    <property type="match status" value="1"/>
</dbReference>
<dbReference type="Gene3D" id="3.20.20.70">
    <property type="entry name" value="Aldolase class I"/>
    <property type="match status" value="1"/>
</dbReference>
<name>A0ABW9WMT8_9BURK</name>
<evidence type="ECO:0000259" key="1">
    <source>
        <dbReference type="Pfam" id="PF00724"/>
    </source>
</evidence>
<sequence length="350" mass="37954">MPTLFDPITIGDITLKNRIIMAPLTRSRASEGRVPNALMAKYYEQRATAGLILSEATAVTPHGVGYADTPGLWSDEQVEGWKQITAAVHAKGGVIFAQLWHVGRISDPSFLNGEPPVAPSAIAADGHVSLLRPQRPYPVPRALETEELAGIVAAYKKAAENAKKAGFDGVEIHGANGYLLDQFLQSKTNLRTDNYGGSVENRARLMLEVTDACIEVWGANRVGMHLAPRRDSHDMGDANPAETFGYVARELGKRKIAFIFTREALGEDSLSPLIKKEFGGVFIANEKMDKVVAQELLDSGKADAIAFGKDYISNPDLVARLQANQPLNKWNADTFYAVGATGYTDYPALA</sequence>
<proteinExistence type="predicted"/>
<organism evidence="2 3">
    <name type="scientific">Duganella margarita</name>
    <dbReference type="NCBI Taxonomy" id="2692170"/>
    <lineage>
        <taxon>Bacteria</taxon>
        <taxon>Pseudomonadati</taxon>
        <taxon>Pseudomonadota</taxon>
        <taxon>Betaproteobacteria</taxon>
        <taxon>Burkholderiales</taxon>
        <taxon>Oxalobacteraceae</taxon>
        <taxon>Telluria group</taxon>
        <taxon>Duganella</taxon>
    </lineage>
</organism>
<keyword evidence="3" id="KW-1185">Reference proteome</keyword>
<feature type="domain" description="NADH:flavin oxidoreductase/NADH oxidase N-terminal" evidence="1">
    <location>
        <begin position="4"/>
        <end position="328"/>
    </location>
</feature>
<dbReference type="InterPro" id="IPR001155">
    <property type="entry name" value="OxRdtase_FMN_N"/>
</dbReference>
<dbReference type="CDD" id="cd02933">
    <property type="entry name" value="OYE_like_FMN"/>
    <property type="match status" value="1"/>
</dbReference>
<dbReference type="InterPro" id="IPR045247">
    <property type="entry name" value="Oye-like"/>
</dbReference>
<evidence type="ECO:0000313" key="2">
    <source>
        <dbReference type="EMBL" id="MYN42532.1"/>
    </source>
</evidence>
<gene>
    <name evidence="2" type="ORF">GTP55_24630</name>
</gene>
<comment type="caution">
    <text evidence="2">The sequence shown here is derived from an EMBL/GenBank/DDBJ whole genome shotgun (WGS) entry which is preliminary data.</text>
</comment>
<accession>A0ABW9WMT8</accession>
<dbReference type="PANTHER" id="PTHR22893">
    <property type="entry name" value="NADH OXIDOREDUCTASE-RELATED"/>
    <property type="match status" value="1"/>
</dbReference>
<dbReference type="RefSeq" id="WP_161047426.1">
    <property type="nucleotide sequence ID" value="NZ_WWCS01000021.1"/>
</dbReference>
<reference evidence="2 3" key="1">
    <citation type="submission" date="2019-12" db="EMBL/GenBank/DDBJ databases">
        <title>Novel species isolated from a subtropical stream in China.</title>
        <authorList>
            <person name="Lu H."/>
        </authorList>
    </citation>
    <scope>NUCLEOTIDE SEQUENCE [LARGE SCALE GENOMIC DNA]</scope>
    <source>
        <strain evidence="2 3">FT109W</strain>
    </source>
</reference>